<name>A0A4R3J718_9PROT</name>
<dbReference type="InterPro" id="IPR036909">
    <property type="entry name" value="Cyt_c-like_dom_sf"/>
</dbReference>
<gene>
    <name evidence="10" type="ORF">EDD55_10757</name>
</gene>
<feature type="region of interest" description="Disordered" evidence="7">
    <location>
        <begin position="49"/>
        <end position="87"/>
    </location>
</feature>
<evidence type="ECO:0000256" key="8">
    <source>
        <dbReference type="SAM" id="SignalP"/>
    </source>
</evidence>
<evidence type="ECO:0000256" key="6">
    <source>
        <dbReference type="PROSITE-ProRule" id="PRU00433"/>
    </source>
</evidence>
<dbReference type="GO" id="GO:0020037">
    <property type="term" value="F:heme binding"/>
    <property type="evidence" value="ECO:0007669"/>
    <property type="project" value="InterPro"/>
</dbReference>
<reference evidence="10 11" key="1">
    <citation type="submission" date="2019-03" db="EMBL/GenBank/DDBJ databases">
        <title>Genomic Encyclopedia of Type Strains, Phase IV (KMG-IV): sequencing the most valuable type-strain genomes for metagenomic binning, comparative biology and taxonomic classification.</title>
        <authorList>
            <person name="Goeker M."/>
        </authorList>
    </citation>
    <scope>NUCLEOTIDE SEQUENCE [LARGE SCALE GENOMIC DNA]</scope>
    <source>
        <strain evidence="10 11">DSM 101688</strain>
    </source>
</reference>
<feature type="domain" description="Cytochrome c" evidence="9">
    <location>
        <begin position="182"/>
        <end position="275"/>
    </location>
</feature>
<dbReference type="OrthoDB" id="9808603at2"/>
<dbReference type="AlphaFoldDB" id="A0A4R3J718"/>
<dbReference type="SUPFAM" id="SSF46626">
    <property type="entry name" value="Cytochrome c"/>
    <property type="match status" value="2"/>
</dbReference>
<keyword evidence="2 6" id="KW-0349">Heme</keyword>
<evidence type="ECO:0000259" key="9">
    <source>
        <dbReference type="PROSITE" id="PS51007"/>
    </source>
</evidence>
<evidence type="ECO:0000256" key="3">
    <source>
        <dbReference type="ARBA" id="ARBA00022723"/>
    </source>
</evidence>
<evidence type="ECO:0000256" key="2">
    <source>
        <dbReference type="ARBA" id="ARBA00022617"/>
    </source>
</evidence>
<keyword evidence="1" id="KW-0813">Transport</keyword>
<organism evidence="10 11">
    <name type="scientific">Varunaivibrio sulfuroxidans</name>
    <dbReference type="NCBI Taxonomy" id="1773489"/>
    <lineage>
        <taxon>Bacteria</taxon>
        <taxon>Pseudomonadati</taxon>
        <taxon>Pseudomonadota</taxon>
        <taxon>Alphaproteobacteria</taxon>
        <taxon>Rhodospirillales</taxon>
        <taxon>Magnetovibrionaceae</taxon>
        <taxon>Varunaivibrio</taxon>
    </lineage>
</organism>
<dbReference type="EMBL" id="SLZW01000007">
    <property type="protein sequence ID" value="TCS61648.1"/>
    <property type="molecule type" value="Genomic_DNA"/>
</dbReference>
<proteinExistence type="predicted"/>
<dbReference type="GO" id="GO:0009055">
    <property type="term" value="F:electron transfer activity"/>
    <property type="evidence" value="ECO:0007669"/>
    <property type="project" value="InterPro"/>
</dbReference>
<protein>
    <submittedName>
        <fullName evidence="10">Cytochrome c553</fullName>
    </submittedName>
</protein>
<dbReference type="RefSeq" id="WP_132939364.1">
    <property type="nucleotide sequence ID" value="NZ_CP119676.1"/>
</dbReference>
<dbReference type="Proteomes" id="UP000295304">
    <property type="component" value="Unassembled WGS sequence"/>
</dbReference>
<sequence length="277" mass="30042">MNFSTVIVGCFSAIGMFFAPLCADALELPFPSMSAPRAQGTEPLNLVDSEQSNFKNPMGSAPKGAPRLTPKATLRPRSKGSLDSRGNIENGRRLARPCLQCHGAHGVSGLSFRPTLAGQKAVYLREQLESFRRAYSEAALGYAPRSLRSELLMNRNAAGLGDDEIYDLSLYLSRLPCGGGVTPAARARPVAPKIARRCAGCHGKEGVSTDQNVPNLAGQKRMYLIQQLVEFQKSAHRPAPQLHQQRRFSAIMAPEVVALSAQDIDALATYYASLRCR</sequence>
<dbReference type="InterPro" id="IPR009056">
    <property type="entry name" value="Cyt_c-like_dom"/>
</dbReference>
<accession>A0A4R3J718</accession>
<evidence type="ECO:0000313" key="11">
    <source>
        <dbReference type="Proteomes" id="UP000295304"/>
    </source>
</evidence>
<feature type="signal peptide" evidence="8">
    <location>
        <begin position="1"/>
        <end position="25"/>
    </location>
</feature>
<dbReference type="GO" id="GO:0046872">
    <property type="term" value="F:metal ion binding"/>
    <property type="evidence" value="ECO:0007669"/>
    <property type="project" value="UniProtKB-KW"/>
</dbReference>
<feature type="chain" id="PRO_5020816152" evidence="8">
    <location>
        <begin position="26"/>
        <end position="277"/>
    </location>
</feature>
<dbReference type="Gene3D" id="1.10.760.10">
    <property type="entry name" value="Cytochrome c-like domain"/>
    <property type="match status" value="2"/>
</dbReference>
<keyword evidence="8" id="KW-0732">Signal</keyword>
<dbReference type="InterPro" id="IPR050597">
    <property type="entry name" value="Cytochrome_c_Oxidase_Subunit"/>
</dbReference>
<comment type="caution">
    <text evidence="10">The sequence shown here is derived from an EMBL/GenBank/DDBJ whole genome shotgun (WGS) entry which is preliminary data.</text>
</comment>
<keyword evidence="4" id="KW-0249">Electron transport</keyword>
<dbReference type="PANTHER" id="PTHR33751:SF9">
    <property type="entry name" value="CYTOCHROME C4"/>
    <property type="match status" value="1"/>
</dbReference>
<dbReference type="PROSITE" id="PS51007">
    <property type="entry name" value="CYTC"/>
    <property type="match status" value="2"/>
</dbReference>
<evidence type="ECO:0000256" key="7">
    <source>
        <dbReference type="SAM" id="MobiDB-lite"/>
    </source>
</evidence>
<evidence type="ECO:0000256" key="4">
    <source>
        <dbReference type="ARBA" id="ARBA00022982"/>
    </source>
</evidence>
<evidence type="ECO:0000256" key="5">
    <source>
        <dbReference type="ARBA" id="ARBA00023004"/>
    </source>
</evidence>
<keyword evidence="11" id="KW-1185">Reference proteome</keyword>
<dbReference type="Pfam" id="PF00034">
    <property type="entry name" value="Cytochrom_C"/>
    <property type="match status" value="2"/>
</dbReference>
<dbReference type="PANTHER" id="PTHR33751">
    <property type="entry name" value="CBB3-TYPE CYTOCHROME C OXIDASE SUBUNIT FIXP"/>
    <property type="match status" value="1"/>
</dbReference>
<keyword evidence="5 6" id="KW-0408">Iron</keyword>
<keyword evidence="3 6" id="KW-0479">Metal-binding</keyword>
<evidence type="ECO:0000256" key="1">
    <source>
        <dbReference type="ARBA" id="ARBA00022448"/>
    </source>
</evidence>
<feature type="domain" description="Cytochrome c" evidence="9">
    <location>
        <begin position="86"/>
        <end position="176"/>
    </location>
</feature>
<evidence type="ECO:0000313" key="10">
    <source>
        <dbReference type="EMBL" id="TCS61648.1"/>
    </source>
</evidence>